<accession>A0ABX2EX59</accession>
<feature type="transmembrane region" description="Helical" evidence="6">
    <location>
        <begin position="144"/>
        <end position="172"/>
    </location>
</feature>
<organism evidence="7 8">
    <name type="scientific">Kibdelosporangium persicum</name>
    <dbReference type="NCBI Taxonomy" id="2698649"/>
    <lineage>
        <taxon>Bacteria</taxon>
        <taxon>Bacillati</taxon>
        <taxon>Actinomycetota</taxon>
        <taxon>Actinomycetes</taxon>
        <taxon>Pseudonocardiales</taxon>
        <taxon>Pseudonocardiaceae</taxon>
        <taxon>Kibdelosporangium</taxon>
    </lineage>
</organism>
<dbReference type="EMBL" id="JAAATY010000001">
    <property type="protein sequence ID" value="NRN63625.1"/>
    <property type="molecule type" value="Genomic_DNA"/>
</dbReference>
<dbReference type="Pfam" id="PF01810">
    <property type="entry name" value="LysE"/>
    <property type="match status" value="1"/>
</dbReference>
<protein>
    <submittedName>
        <fullName evidence="7">Lysine transporter LysE</fullName>
    </submittedName>
</protein>
<feature type="transmembrane region" description="Helical" evidence="6">
    <location>
        <begin position="48"/>
        <end position="72"/>
    </location>
</feature>
<comment type="caution">
    <text evidence="7">The sequence shown here is derived from an EMBL/GenBank/DDBJ whole genome shotgun (WGS) entry which is preliminary data.</text>
</comment>
<evidence type="ECO:0000256" key="5">
    <source>
        <dbReference type="ARBA" id="ARBA00023136"/>
    </source>
</evidence>
<evidence type="ECO:0000256" key="3">
    <source>
        <dbReference type="ARBA" id="ARBA00022692"/>
    </source>
</evidence>
<gene>
    <name evidence="7" type="ORF">GC106_8260</name>
</gene>
<keyword evidence="2" id="KW-1003">Cell membrane</keyword>
<sequence length="203" mass="20691">MVSALLAFAGVALLATLVPGPDTAVVIKNSVASGRRAGLLTALGCSTGQLLWGAASIAGIAAVLASSVVAFAIVKWVGVAYLCYLGIRALVAAFRGSGAPAAPQPGRATRNAYREGLLTNALNPKTALFMSALLPQFLEPGSSLLFAFTLVVTTGLVSFAFMAAYAVGFSTIGHVLRRPPVRRAIDGVMGTVLVGFGARLATE</sequence>
<evidence type="ECO:0000256" key="2">
    <source>
        <dbReference type="ARBA" id="ARBA00022475"/>
    </source>
</evidence>
<evidence type="ECO:0000256" key="4">
    <source>
        <dbReference type="ARBA" id="ARBA00022989"/>
    </source>
</evidence>
<dbReference type="RefSeq" id="WP_173124471.1">
    <property type="nucleotide sequence ID" value="NZ_CBCSGW010000019.1"/>
</dbReference>
<dbReference type="InterPro" id="IPR001123">
    <property type="entry name" value="LeuE-type"/>
</dbReference>
<dbReference type="PIRSF" id="PIRSF006324">
    <property type="entry name" value="LeuE"/>
    <property type="match status" value="1"/>
</dbReference>
<reference evidence="7 8" key="1">
    <citation type="submission" date="2020-01" db="EMBL/GenBank/DDBJ databases">
        <title>Kibdelosporangium persica a novel Actinomycetes from a hot desert in Iran.</title>
        <authorList>
            <person name="Safaei N."/>
            <person name="Zaburannyi N."/>
            <person name="Mueller R."/>
            <person name="Wink J."/>
        </authorList>
    </citation>
    <scope>NUCLEOTIDE SEQUENCE [LARGE SCALE GENOMIC DNA]</scope>
    <source>
        <strain evidence="7 8">4NS15</strain>
    </source>
</reference>
<keyword evidence="4 6" id="KW-1133">Transmembrane helix</keyword>
<evidence type="ECO:0000313" key="8">
    <source>
        <dbReference type="Proteomes" id="UP000763557"/>
    </source>
</evidence>
<keyword evidence="8" id="KW-1185">Reference proteome</keyword>
<evidence type="ECO:0000313" key="7">
    <source>
        <dbReference type="EMBL" id="NRN63625.1"/>
    </source>
</evidence>
<name>A0ABX2EX59_9PSEU</name>
<proteinExistence type="predicted"/>
<keyword evidence="3 6" id="KW-0812">Transmembrane</keyword>
<feature type="transmembrane region" description="Helical" evidence="6">
    <location>
        <begin position="79"/>
        <end position="97"/>
    </location>
</feature>
<evidence type="ECO:0000256" key="6">
    <source>
        <dbReference type="SAM" id="Phobius"/>
    </source>
</evidence>
<dbReference type="PANTHER" id="PTHR30086:SF20">
    <property type="entry name" value="ARGININE EXPORTER PROTEIN ARGO-RELATED"/>
    <property type="match status" value="1"/>
</dbReference>
<comment type="subcellular location">
    <subcellularLocation>
        <location evidence="1">Cell membrane</location>
        <topology evidence="1">Multi-pass membrane protein</topology>
    </subcellularLocation>
</comment>
<dbReference type="Proteomes" id="UP000763557">
    <property type="component" value="Unassembled WGS sequence"/>
</dbReference>
<dbReference type="PANTHER" id="PTHR30086">
    <property type="entry name" value="ARGININE EXPORTER PROTEIN ARGO"/>
    <property type="match status" value="1"/>
</dbReference>
<keyword evidence="5 6" id="KW-0472">Membrane</keyword>
<evidence type="ECO:0000256" key="1">
    <source>
        <dbReference type="ARBA" id="ARBA00004651"/>
    </source>
</evidence>